<evidence type="ECO:0000313" key="2">
    <source>
        <dbReference type="Proteomes" id="UP000005408"/>
    </source>
</evidence>
<dbReference type="Proteomes" id="UP000005408">
    <property type="component" value="Unassembled WGS sequence"/>
</dbReference>
<evidence type="ECO:0008006" key="3">
    <source>
        <dbReference type="Google" id="ProtNLM"/>
    </source>
</evidence>
<dbReference type="AlphaFoldDB" id="A0A8W8IZT1"/>
<dbReference type="GO" id="GO:0016231">
    <property type="term" value="F:beta-N-acetylglucosaminidase activity"/>
    <property type="evidence" value="ECO:0007669"/>
    <property type="project" value="TreeGrafter"/>
</dbReference>
<dbReference type="InterPro" id="IPR051822">
    <property type="entry name" value="Glycosyl_Hydrolase_84"/>
</dbReference>
<dbReference type="PANTHER" id="PTHR13170">
    <property type="entry name" value="O-GLCNACASE"/>
    <property type="match status" value="1"/>
</dbReference>
<accession>A0A8W8IZT1</accession>
<name>A0A8W8IZT1_MAGGI</name>
<dbReference type="GO" id="GO:0009100">
    <property type="term" value="P:glycoprotein metabolic process"/>
    <property type="evidence" value="ECO:0007669"/>
    <property type="project" value="TreeGrafter"/>
</dbReference>
<sequence length="230" mass="25841">VQRLLPSDGAHDLFLMRPPEVLLKKMYSYRPYQLSDEASTYNICLRTCDDGMDGTEVFPDYPNLIADRIIGAIVSLSPEYCFVVCDDQGVCGYALASLNAVELRQKTEVSWIPAMYQKYPKPSKEELTPSEEVIMSFHTPQRCTPLSVTQRYPSVIRLDFIPARVEDYSVPKRLLACAVMALKTSGSTGIHVEMNVGDKCMIDHYQRMGFFPIVDIPGAPDDVVYLGRAI</sequence>
<proteinExistence type="predicted"/>
<dbReference type="PANTHER" id="PTHR13170:SF16">
    <property type="entry name" value="PROTEIN O-GLCNACASE"/>
    <property type="match status" value="1"/>
</dbReference>
<evidence type="ECO:0000313" key="1">
    <source>
        <dbReference type="EnsemblMetazoa" id="G16618.10:cds"/>
    </source>
</evidence>
<organism evidence="1 2">
    <name type="scientific">Magallana gigas</name>
    <name type="common">Pacific oyster</name>
    <name type="synonym">Crassostrea gigas</name>
    <dbReference type="NCBI Taxonomy" id="29159"/>
    <lineage>
        <taxon>Eukaryota</taxon>
        <taxon>Metazoa</taxon>
        <taxon>Spiralia</taxon>
        <taxon>Lophotrochozoa</taxon>
        <taxon>Mollusca</taxon>
        <taxon>Bivalvia</taxon>
        <taxon>Autobranchia</taxon>
        <taxon>Pteriomorphia</taxon>
        <taxon>Ostreida</taxon>
        <taxon>Ostreoidea</taxon>
        <taxon>Ostreidae</taxon>
        <taxon>Magallana</taxon>
    </lineage>
</organism>
<protein>
    <recommendedName>
        <fullName evidence="3">N-acetyltransferase domain-containing protein</fullName>
    </recommendedName>
</protein>
<dbReference type="EnsemblMetazoa" id="G16618.10">
    <property type="protein sequence ID" value="G16618.10:cds"/>
    <property type="gene ID" value="G16618"/>
</dbReference>
<dbReference type="Gene3D" id="3.40.630.30">
    <property type="match status" value="1"/>
</dbReference>
<reference evidence="1" key="1">
    <citation type="submission" date="2022-08" db="UniProtKB">
        <authorList>
            <consortium name="EnsemblMetazoa"/>
        </authorList>
    </citation>
    <scope>IDENTIFICATION</scope>
    <source>
        <strain evidence="1">05x7-T-G4-1.051#20</strain>
    </source>
</reference>
<keyword evidence="2" id="KW-1185">Reference proteome</keyword>
<dbReference type="EnsemblMetazoa" id="G16618.11">
    <property type="protein sequence ID" value="G16618.11:cds"/>
    <property type="gene ID" value="G16618"/>
</dbReference>